<protein>
    <submittedName>
        <fullName evidence="2">DUF2232 domain-containing protein</fullName>
    </submittedName>
</protein>
<dbReference type="RefSeq" id="WP_029376641.1">
    <property type="nucleotide sequence ID" value="NZ_BKAY01000010.1"/>
</dbReference>
<keyword evidence="1" id="KW-0812">Transmembrane</keyword>
<dbReference type="Proteomes" id="UP001269271">
    <property type="component" value="Unassembled WGS sequence"/>
</dbReference>
<feature type="transmembrane region" description="Helical" evidence="1">
    <location>
        <begin position="215"/>
        <end position="231"/>
    </location>
</feature>
<accession>A0ABU3IEV6</accession>
<evidence type="ECO:0000256" key="1">
    <source>
        <dbReference type="SAM" id="Phobius"/>
    </source>
</evidence>
<keyword evidence="1" id="KW-0472">Membrane</keyword>
<feature type="transmembrane region" description="Helical" evidence="1">
    <location>
        <begin position="21"/>
        <end position="51"/>
    </location>
</feature>
<keyword evidence="3" id="KW-1185">Reference proteome</keyword>
<gene>
    <name evidence="2" type="ORF">RO950_03575</name>
</gene>
<feature type="transmembrane region" description="Helical" evidence="1">
    <location>
        <begin position="63"/>
        <end position="92"/>
    </location>
</feature>
<dbReference type="GeneID" id="93779527"/>
<dbReference type="PANTHER" id="PTHR41324">
    <property type="entry name" value="MEMBRANE PROTEIN-RELATED"/>
    <property type="match status" value="1"/>
</dbReference>
<reference evidence="2 3" key="1">
    <citation type="submission" date="2023-08" db="EMBL/GenBank/DDBJ databases">
        <title>Genomic surveillance of Staphylococcus haemolyticus neonatal outbreak in southern France.</title>
        <authorList>
            <person name="Magnan C."/>
            <person name="Morsli M."/>
            <person name="Thiery B."/>
            <person name="Salipante F."/>
            <person name="Attar J."/>
            <person name="Massimo D.M."/>
            <person name="Ory J."/>
            <person name="Pantel A."/>
            <person name="Lavigne J.-P."/>
        </authorList>
    </citation>
    <scope>NUCLEOTIDE SEQUENCE [LARGE SCALE GENOMIC DNA]</scope>
    <source>
        <strain evidence="2 3">NSH026</strain>
    </source>
</reference>
<dbReference type="PANTHER" id="PTHR41324:SF1">
    <property type="entry name" value="DUF2232 DOMAIN-CONTAINING PROTEIN"/>
    <property type="match status" value="1"/>
</dbReference>
<dbReference type="InterPro" id="IPR018710">
    <property type="entry name" value="DUF2232"/>
</dbReference>
<dbReference type="EMBL" id="JAVSOO010000006">
    <property type="protein sequence ID" value="MDT4286095.1"/>
    <property type="molecule type" value="Genomic_DNA"/>
</dbReference>
<sequence length="308" mass="34106">MGVANLFSKVHPKATIIGTIALVMVALVTYVLPVLGLILCLFATIPGIILWNKSIPSFGIGALITVILTTLLGNTFVLSAMILVLILSFIIGQLLKERASKERILFIATTYLSIFTLVAFMLLQTFKKIPSATTLIKPFKDTMHNAVVTSGVEADYKTILEEGFRQMAVQLPSFIIITVFILVLINLIITFPILRKFKVATPIFKPLFAWQLNRSLLWVYMVVLLCVMFATEPSTFQSIVLNFEVVLSLLMYIQGLSVIHFFGKAKRIPNAVTILLMVVGTIITPATHIIALLGVLDLGINLKRMIKK</sequence>
<feature type="transmembrane region" description="Helical" evidence="1">
    <location>
        <begin position="243"/>
        <end position="262"/>
    </location>
</feature>
<organism evidence="2 3">
    <name type="scientific">Staphylococcus haemolyticus</name>
    <dbReference type="NCBI Taxonomy" id="1283"/>
    <lineage>
        <taxon>Bacteria</taxon>
        <taxon>Bacillati</taxon>
        <taxon>Bacillota</taxon>
        <taxon>Bacilli</taxon>
        <taxon>Bacillales</taxon>
        <taxon>Staphylococcaceae</taxon>
        <taxon>Staphylococcus</taxon>
    </lineage>
</organism>
<dbReference type="Pfam" id="PF09991">
    <property type="entry name" value="DUF2232"/>
    <property type="match status" value="1"/>
</dbReference>
<evidence type="ECO:0000313" key="3">
    <source>
        <dbReference type="Proteomes" id="UP001269271"/>
    </source>
</evidence>
<keyword evidence="1" id="KW-1133">Transmembrane helix</keyword>
<name>A0ABU3IEV6_STAHA</name>
<feature type="transmembrane region" description="Helical" evidence="1">
    <location>
        <begin position="104"/>
        <end position="123"/>
    </location>
</feature>
<comment type="caution">
    <text evidence="2">The sequence shown here is derived from an EMBL/GenBank/DDBJ whole genome shotgun (WGS) entry which is preliminary data.</text>
</comment>
<proteinExistence type="predicted"/>
<feature type="transmembrane region" description="Helical" evidence="1">
    <location>
        <begin position="274"/>
        <end position="296"/>
    </location>
</feature>
<evidence type="ECO:0000313" key="2">
    <source>
        <dbReference type="EMBL" id="MDT4286095.1"/>
    </source>
</evidence>
<feature type="transmembrane region" description="Helical" evidence="1">
    <location>
        <begin position="174"/>
        <end position="194"/>
    </location>
</feature>